<sequence length="82" mass="9638">MEITDSTNLDHLPWEPVDRILTNELEAVQIDDNGTVRDLLGLDVPYRKGDWLIARRPEPRKLKVIEVCSDSLFRDRYIWKST</sequence>
<proteinExistence type="predicted"/>
<protein>
    <submittedName>
        <fullName evidence="1">Uncharacterized protein</fullName>
    </submittedName>
</protein>
<organism evidence="1">
    <name type="scientific">marine sediment metagenome</name>
    <dbReference type="NCBI Taxonomy" id="412755"/>
    <lineage>
        <taxon>unclassified sequences</taxon>
        <taxon>metagenomes</taxon>
        <taxon>ecological metagenomes</taxon>
    </lineage>
</organism>
<reference evidence="1" key="1">
    <citation type="journal article" date="2015" name="Nature">
        <title>Complex archaea that bridge the gap between prokaryotes and eukaryotes.</title>
        <authorList>
            <person name="Spang A."/>
            <person name="Saw J.H."/>
            <person name="Jorgensen S.L."/>
            <person name="Zaremba-Niedzwiedzka K."/>
            <person name="Martijn J."/>
            <person name="Lind A.E."/>
            <person name="van Eijk R."/>
            <person name="Schleper C."/>
            <person name="Guy L."/>
            <person name="Ettema T.J."/>
        </authorList>
    </citation>
    <scope>NUCLEOTIDE SEQUENCE</scope>
</reference>
<name>A0A0F9N4C9_9ZZZZ</name>
<evidence type="ECO:0000313" key="1">
    <source>
        <dbReference type="EMBL" id="KKN12834.1"/>
    </source>
</evidence>
<comment type="caution">
    <text evidence="1">The sequence shown here is derived from an EMBL/GenBank/DDBJ whole genome shotgun (WGS) entry which is preliminary data.</text>
</comment>
<accession>A0A0F9N4C9</accession>
<gene>
    <name evidence="1" type="ORF">LCGC14_1012450</name>
</gene>
<dbReference type="AlphaFoldDB" id="A0A0F9N4C9"/>
<dbReference type="EMBL" id="LAZR01003988">
    <property type="protein sequence ID" value="KKN12834.1"/>
    <property type="molecule type" value="Genomic_DNA"/>
</dbReference>